<dbReference type="AlphaFoldDB" id="A0A507SRZ7"/>
<keyword evidence="8" id="KW-1185">Reference proteome</keyword>
<keyword evidence="4" id="KW-0949">S-adenosyl-L-methionine</keyword>
<dbReference type="EC" id="2.1.1.297" evidence="1"/>
<dbReference type="GO" id="GO:0032259">
    <property type="term" value="P:methylation"/>
    <property type="evidence" value="ECO:0007669"/>
    <property type="project" value="UniProtKB-KW"/>
</dbReference>
<evidence type="ECO:0000256" key="5">
    <source>
        <dbReference type="ARBA" id="ARBA00048391"/>
    </source>
</evidence>
<dbReference type="RefSeq" id="WP_141483760.1">
    <property type="nucleotide sequence ID" value="NZ_SMDN01000003.1"/>
</dbReference>
<evidence type="ECO:0000313" key="7">
    <source>
        <dbReference type="EMBL" id="TQC54031.1"/>
    </source>
</evidence>
<dbReference type="PANTHER" id="PTHR18895">
    <property type="entry name" value="HEMK METHYLTRANSFERASE"/>
    <property type="match status" value="1"/>
</dbReference>
<dbReference type="GO" id="GO:0003676">
    <property type="term" value="F:nucleic acid binding"/>
    <property type="evidence" value="ECO:0007669"/>
    <property type="project" value="InterPro"/>
</dbReference>
<dbReference type="CDD" id="cd02440">
    <property type="entry name" value="AdoMet_MTases"/>
    <property type="match status" value="1"/>
</dbReference>
<evidence type="ECO:0000313" key="8">
    <source>
        <dbReference type="Proteomes" id="UP000320801"/>
    </source>
</evidence>
<dbReference type="PANTHER" id="PTHR18895:SF74">
    <property type="entry name" value="MTRF1L RELEASE FACTOR GLUTAMINE METHYLTRANSFERASE"/>
    <property type="match status" value="1"/>
</dbReference>
<reference evidence="7 8" key="1">
    <citation type="submission" date="2019-03" db="EMBL/GenBank/DDBJ databases">
        <title>Characterization of a novel Mycoplasma cynos real-time PCR assay.</title>
        <authorList>
            <person name="Tallmadge R.L."/>
            <person name="Mitchell P.K."/>
            <person name="Goodman L."/>
        </authorList>
    </citation>
    <scope>NUCLEOTIDE SEQUENCE [LARGE SCALE GENOMIC DNA]</scope>
    <source>
        <strain evidence="7 8">1642</strain>
    </source>
</reference>
<keyword evidence="2 7" id="KW-0489">Methyltransferase</keyword>
<dbReference type="GO" id="GO:0102559">
    <property type="term" value="F:peptide chain release factor N(5)-glutamine methyltransferase activity"/>
    <property type="evidence" value="ECO:0007669"/>
    <property type="project" value="UniProtKB-EC"/>
</dbReference>
<name>A0A507SRZ7_9BACT</name>
<feature type="domain" description="Methyltransferase small" evidence="6">
    <location>
        <begin position="72"/>
        <end position="184"/>
    </location>
</feature>
<dbReference type="InterPro" id="IPR002052">
    <property type="entry name" value="DNA_methylase_N6_adenine_CS"/>
</dbReference>
<dbReference type="Proteomes" id="UP000320801">
    <property type="component" value="Unassembled WGS sequence"/>
</dbReference>
<keyword evidence="3 7" id="KW-0808">Transferase</keyword>
<dbReference type="Pfam" id="PF05175">
    <property type="entry name" value="MTS"/>
    <property type="match status" value="1"/>
</dbReference>
<dbReference type="InterPro" id="IPR019874">
    <property type="entry name" value="RF_methyltr_PrmC"/>
</dbReference>
<evidence type="ECO:0000259" key="6">
    <source>
        <dbReference type="Pfam" id="PF05175"/>
    </source>
</evidence>
<evidence type="ECO:0000256" key="3">
    <source>
        <dbReference type="ARBA" id="ARBA00022679"/>
    </source>
</evidence>
<proteinExistence type="predicted"/>
<dbReference type="PROSITE" id="PS00092">
    <property type="entry name" value="N6_MTASE"/>
    <property type="match status" value="1"/>
</dbReference>
<dbReference type="NCBIfam" id="TIGR03534">
    <property type="entry name" value="RF_mod_PrmC"/>
    <property type="match status" value="1"/>
</dbReference>
<dbReference type="OrthoDB" id="9800643at2"/>
<dbReference type="Gene3D" id="3.40.50.150">
    <property type="entry name" value="Vaccinia Virus protein VP39"/>
    <property type="match status" value="1"/>
</dbReference>
<dbReference type="InterPro" id="IPR029063">
    <property type="entry name" value="SAM-dependent_MTases_sf"/>
</dbReference>
<evidence type="ECO:0000256" key="4">
    <source>
        <dbReference type="ARBA" id="ARBA00022691"/>
    </source>
</evidence>
<dbReference type="NCBIfam" id="TIGR00536">
    <property type="entry name" value="hemK_fam"/>
    <property type="match status" value="1"/>
</dbReference>
<accession>A0A507SRZ7</accession>
<comment type="catalytic activity">
    <reaction evidence="5">
        <text>L-glutaminyl-[peptide chain release factor] + S-adenosyl-L-methionine = N(5)-methyl-L-glutaminyl-[peptide chain release factor] + S-adenosyl-L-homocysteine + H(+)</text>
        <dbReference type="Rhea" id="RHEA:42896"/>
        <dbReference type="Rhea" id="RHEA-COMP:10271"/>
        <dbReference type="Rhea" id="RHEA-COMP:10272"/>
        <dbReference type="ChEBI" id="CHEBI:15378"/>
        <dbReference type="ChEBI" id="CHEBI:30011"/>
        <dbReference type="ChEBI" id="CHEBI:57856"/>
        <dbReference type="ChEBI" id="CHEBI:59789"/>
        <dbReference type="ChEBI" id="CHEBI:61891"/>
        <dbReference type="EC" id="2.1.1.297"/>
    </reaction>
</comment>
<evidence type="ECO:0000256" key="1">
    <source>
        <dbReference type="ARBA" id="ARBA00012771"/>
    </source>
</evidence>
<evidence type="ECO:0000256" key="2">
    <source>
        <dbReference type="ARBA" id="ARBA00022603"/>
    </source>
</evidence>
<dbReference type="EMBL" id="SMDN01000003">
    <property type="protein sequence ID" value="TQC54031.1"/>
    <property type="molecule type" value="Genomic_DNA"/>
</dbReference>
<dbReference type="SUPFAM" id="SSF53335">
    <property type="entry name" value="S-adenosyl-L-methionine-dependent methyltransferases"/>
    <property type="match status" value="1"/>
</dbReference>
<dbReference type="InterPro" id="IPR050320">
    <property type="entry name" value="N5-glutamine_MTase"/>
</dbReference>
<sequence>MPTKEELLQEKKRYGLPLTISFEEEKKLDLGMPIQQIMGFVEFLNTRINLNHKVLIPRYETEELVDYVLKNFIKNDANFDILDLCCGSGFIGLSIKKNAPKVNVSLSDIDPEAISQTRENALINFNSLKDIEIYQSDLFSNILGKFDLIISNPPYLDENIILDNHSSLLFEPQHALYAGDGGLYFYKKILAEYKKFLKPGGKLIFEINPLHIEFWRQIPGASILKDINKKDRFVIV</sequence>
<dbReference type="InterPro" id="IPR007848">
    <property type="entry name" value="Small_mtfrase_dom"/>
</dbReference>
<dbReference type="InterPro" id="IPR004556">
    <property type="entry name" value="HemK-like"/>
</dbReference>
<protein>
    <recommendedName>
        <fullName evidence="1">peptide chain release factor N(5)-glutamine methyltransferase</fullName>
        <ecNumber evidence="1">2.1.1.297</ecNumber>
    </recommendedName>
</protein>
<gene>
    <name evidence="7" type="primary">prmC</name>
    <name evidence="7" type="ORF">E1I18_01060</name>
</gene>
<organism evidence="7 8">
    <name type="scientific">Mycoplasmopsis mucosicanis</name>
    <dbReference type="NCBI Taxonomy" id="458208"/>
    <lineage>
        <taxon>Bacteria</taxon>
        <taxon>Bacillati</taxon>
        <taxon>Mycoplasmatota</taxon>
        <taxon>Mycoplasmoidales</taxon>
        <taxon>Metamycoplasmataceae</taxon>
        <taxon>Mycoplasmopsis</taxon>
    </lineage>
</organism>
<comment type="caution">
    <text evidence="7">The sequence shown here is derived from an EMBL/GenBank/DDBJ whole genome shotgun (WGS) entry which is preliminary data.</text>
</comment>